<dbReference type="Pfam" id="PF03446">
    <property type="entry name" value="NAD_binding_2"/>
    <property type="match status" value="1"/>
</dbReference>
<dbReference type="SUPFAM" id="SSF48179">
    <property type="entry name" value="6-phosphogluconate dehydrogenase C-terminal domain-like"/>
    <property type="match status" value="1"/>
</dbReference>
<evidence type="ECO:0000256" key="3">
    <source>
        <dbReference type="PIRSR" id="PIRSR000103-1"/>
    </source>
</evidence>
<dbReference type="GO" id="GO:0050661">
    <property type="term" value="F:NADP binding"/>
    <property type="evidence" value="ECO:0007669"/>
    <property type="project" value="InterPro"/>
</dbReference>
<dbReference type="InterPro" id="IPR015815">
    <property type="entry name" value="HIBADH-related"/>
</dbReference>
<comment type="caution">
    <text evidence="6">The sequence shown here is derived from an EMBL/GenBank/DDBJ whole genome shotgun (WGS) entry which is preliminary data.</text>
</comment>
<name>A0A177J704_SPHYA</name>
<gene>
    <name evidence="6" type="ORF">AX777_18105</name>
</gene>
<dbReference type="InterPro" id="IPR036291">
    <property type="entry name" value="NAD(P)-bd_dom_sf"/>
</dbReference>
<dbReference type="GO" id="GO:0051287">
    <property type="term" value="F:NAD binding"/>
    <property type="evidence" value="ECO:0007669"/>
    <property type="project" value="InterPro"/>
</dbReference>
<dbReference type="InterPro" id="IPR029154">
    <property type="entry name" value="HIBADH-like_NADP-bd"/>
</dbReference>
<proteinExistence type="predicted"/>
<dbReference type="PANTHER" id="PTHR43060:SF15">
    <property type="entry name" value="3-HYDROXYISOBUTYRATE DEHYDROGENASE-LIKE 1, MITOCHONDRIAL-RELATED"/>
    <property type="match status" value="1"/>
</dbReference>
<evidence type="ECO:0000259" key="4">
    <source>
        <dbReference type="Pfam" id="PF03446"/>
    </source>
</evidence>
<dbReference type="Gene3D" id="1.10.1040.10">
    <property type="entry name" value="N-(1-d-carboxylethyl)-l-norvaline Dehydrogenase, domain 2"/>
    <property type="match status" value="1"/>
</dbReference>
<dbReference type="InterPro" id="IPR013328">
    <property type="entry name" value="6PGD_dom2"/>
</dbReference>
<dbReference type="PIRSF" id="PIRSF000103">
    <property type="entry name" value="HIBADH"/>
    <property type="match status" value="1"/>
</dbReference>
<dbReference type="GO" id="GO:0016491">
    <property type="term" value="F:oxidoreductase activity"/>
    <property type="evidence" value="ECO:0007669"/>
    <property type="project" value="UniProtKB-KW"/>
</dbReference>
<evidence type="ECO:0000313" key="7">
    <source>
        <dbReference type="Proteomes" id="UP000077262"/>
    </source>
</evidence>
<dbReference type="PANTHER" id="PTHR43060">
    <property type="entry name" value="3-HYDROXYISOBUTYRATE DEHYDROGENASE-LIKE 1, MITOCHONDRIAL-RELATED"/>
    <property type="match status" value="1"/>
</dbReference>
<keyword evidence="2" id="KW-0520">NAD</keyword>
<dbReference type="AlphaFoldDB" id="A0A177J704"/>
<sequence>MSGMERIGFIGLGSQGGPIAERIAAAGYPLTLWARRPDALAPFLEKGATAASDIATLGATCDHVGICVIDDAGVAEIVDQLLPAMRPGSRIVIHSTILPEHCVALAERCAEHGVAFLDAPVSGGGPAAAAGTLTLMCGGAVDVFEAARPVLESFGGLIVRMGEVGAGQRAKIVNNALMAANMGLAHAAMEAGRALDLDGAALCGLIKASSGRSFGFEVYARLPTPGAFAHGAPLLRKDVGLLMTSLPDDAGAEALSRAAMPFLSAACGD</sequence>
<dbReference type="InterPro" id="IPR006115">
    <property type="entry name" value="6PGDH_NADP-bd"/>
</dbReference>
<feature type="active site" evidence="3">
    <location>
        <position position="171"/>
    </location>
</feature>
<reference evidence="6 7" key="1">
    <citation type="submission" date="2016-02" db="EMBL/GenBank/DDBJ databases">
        <authorList>
            <person name="Wen L."/>
            <person name="He K."/>
            <person name="Yang H."/>
        </authorList>
    </citation>
    <scope>NUCLEOTIDE SEQUENCE [LARGE SCALE GENOMIC DNA]</scope>
    <source>
        <strain evidence="6 7">CD09_2</strain>
    </source>
</reference>
<evidence type="ECO:0000256" key="1">
    <source>
        <dbReference type="ARBA" id="ARBA00023002"/>
    </source>
</evidence>
<feature type="domain" description="6-phosphogluconate dehydrogenase NADP-binding" evidence="4">
    <location>
        <begin position="6"/>
        <end position="159"/>
    </location>
</feature>
<evidence type="ECO:0000259" key="5">
    <source>
        <dbReference type="Pfam" id="PF14833"/>
    </source>
</evidence>
<dbReference type="InterPro" id="IPR008927">
    <property type="entry name" value="6-PGluconate_DH-like_C_sf"/>
</dbReference>
<protein>
    <submittedName>
        <fullName evidence="6">6-phosphogluconate dehydrogenase</fullName>
    </submittedName>
</protein>
<dbReference type="Gene3D" id="3.40.50.720">
    <property type="entry name" value="NAD(P)-binding Rossmann-like Domain"/>
    <property type="match status" value="1"/>
</dbReference>
<dbReference type="OrthoDB" id="9812907at2"/>
<keyword evidence="1" id="KW-0560">Oxidoreductase</keyword>
<accession>A0A177J704</accession>
<dbReference type="SUPFAM" id="SSF51735">
    <property type="entry name" value="NAD(P)-binding Rossmann-fold domains"/>
    <property type="match status" value="1"/>
</dbReference>
<organism evidence="6 7">
    <name type="scientific">Sphingobium yanoikuyae</name>
    <name type="common">Sphingomonas yanoikuyae</name>
    <dbReference type="NCBI Taxonomy" id="13690"/>
    <lineage>
        <taxon>Bacteria</taxon>
        <taxon>Pseudomonadati</taxon>
        <taxon>Pseudomonadota</taxon>
        <taxon>Alphaproteobacteria</taxon>
        <taxon>Sphingomonadales</taxon>
        <taxon>Sphingomonadaceae</taxon>
        <taxon>Sphingobium</taxon>
    </lineage>
</organism>
<dbReference type="EMBL" id="LSTR01000090">
    <property type="protein sequence ID" value="OAH36952.1"/>
    <property type="molecule type" value="Genomic_DNA"/>
</dbReference>
<evidence type="ECO:0000313" key="6">
    <source>
        <dbReference type="EMBL" id="OAH36952.1"/>
    </source>
</evidence>
<evidence type="ECO:0000256" key="2">
    <source>
        <dbReference type="ARBA" id="ARBA00023027"/>
    </source>
</evidence>
<dbReference type="Proteomes" id="UP000077262">
    <property type="component" value="Unassembled WGS sequence"/>
</dbReference>
<dbReference type="RefSeq" id="WP_017501162.1">
    <property type="nucleotide sequence ID" value="NZ_LSTR01000090.1"/>
</dbReference>
<dbReference type="Pfam" id="PF14833">
    <property type="entry name" value="NAD_binding_11"/>
    <property type="match status" value="1"/>
</dbReference>
<feature type="domain" description="3-hydroxyisobutyrate dehydrogenase-like NAD-binding" evidence="5">
    <location>
        <begin position="165"/>
        <end position="245"/>
    </location>
</feature>